<dbReference type="Pfam" id="PF02767">
    <property type="entry name" value="DNA_pol3_beta_2"/>
    <property type="match status" value="1"/>
</dbReference>
<proteinExistence type="inferred from homology"/>
<evidence type="ECO:0000259" key="9">
    <source>
        <dbReference type="Pfam" id="PF00712"/>
    </source>
</evidence>
<evidence type="ECO:0000256" key="4">
    <source>
        <dbReference type="ARBA" id="ARBA00022679"/>
    </source>
</evidence>
<dbReference type="Pfam" id="PF00712">
    <property type="entry name" value="DNA_pol3_beta"/>
    <property type="match status" value="1"/>
</dbReference>
<evidence type="ECO:0000259" key="10">
    <source>
        <dbReference type="Pfam" id="PF02767"/>
    </source>
</evidence>
<feature type="domain" description="DNA polymerase III beta sliding clamp central" evidence="10">
    <location>
        <begin position="131"/>
        <end position="248"/>
    </location>
</feature>
<dbReference type="SUPFAM" id="SSF55979">
    <property type="entry name" value="DNA clamp"/>
    <property type="match status" value="3"/>
</dbReference>
<evidence type="ECO:0000313" key="12">
    <source>
        <dbReference type="EMBL" id="SUZ83313.1"/>
    </source>
</evidence>
<dbReference type="AlphaFoldDB" id="A0A381R0X2"/>
<dbReference type="SMART" id="SM00480">
    <property type="entry name" value="POL3Bc"/>
    <property type="match status" value="1"/>
</dbReference>
<keyword evidence="7" id="KW-0239">DNA-directed DNA polymerase</keyword>
<keyword evidence="8" id="KW-0238">DNA-binding</keyword>
<evidence type="ECO:0000256" key="8">
    <source>
        <dbReference type="ARBA" id="ARBA00023125"/>
    </source>
</evidence>
<evidence type="ECO:0000259" key="11">
    <source>
        <dbReference type="Pfam" id="PF02768"/>
    </source>
</evidence>
<dbReference type="EMBL" id="UINC01001545">
    <property type="protein sequence ID" value="SUZ83313.1"/>
    <property type="molecule type" value="Genomic_DNA"/>
</dbReference>
<keyword evidence="4" id="KW-0808">Transferase</keyword>
<dbReference type="InterPro" id="IPR022634">
    <property type="entry name" value="DNA_polIII_beta_N"/>
</dbReference>
<gene>
    <name evidence="12" type="ORF">METZ01_LOCUS36167</name>
</gene>
<evidence type="ECO:0000256" key="3">
    <source>
        <dbReference type="ARBA" id="ARBA00022490"/>
    </source>
</evidence>
<protein>
    <recommendedName>
        <fullName evidence="13">Beta sliding clamp</fullName>
    </recommendedName>
</protein>
<sequence>MQFQIKRDILLKSLAAARNVIEKKNTLPILSNVLLEIKNKKLNIVTTDLDLIFHDEISDLKVDQEGSTTTSAMVLYDLLRKLPSNLNVIFDLQSENKLNISAENSKFNLLCLPVDNFPNFTDDFKSNGINLDRKKFLSLLNKTKISMSNDETRHYLNGIYIHSTVSNKKSYLTGVATDSHRLSSSSIPVENLDNFKSFILPKKTVFQLCNLLQENEKKVFLNTSDTKIQFKIGNSKIISKIIDGKFPDYHKVVPKNNNKTLLVNAKDFIHSIERVTTVSIDRKEGVKLTLGKDYIQLFVNSSSSGEGKEVLKANYNSEDLTISFNSRYLLDIASEIEDEKLVMNLNDSVSPVLIQDKLDKQSYFVIMPMKI</sequence>
<dbReference type="InterPro" id="IPR046938">
    <property type="entry name" value="DNA_clamp_sf"/>
</dbReference>
<evidence type="ECO:0000256" key="1">
    <source>
        <dbReference type="ARBA" id="ARBA00004496"/>
    </source>
</evidence>
<dbReference type="InterPro" id="IPR022635">
    <property type="entry name" value="DNA_polIII_beta_C"/>
</dbReference>
<dbReference type="InterPro" id="IPR001001">
    <property type="entry name" value="DNA_polIII_beta"/>
</dbReference>
<dbReference type="CDD" id="cd00140">
    <property type="entry name" value="beta_clamp"/>
    <property type="match status" value="1"/>
</dbReference>
<dbReference type="NCBIfam" id="TIGR00663">
    <property type="entry name" value="dnan"/>
    <property type="match status" value="1"/>
</dbReference>
<dbReference type="Gene3D" id="3.10.150.10">
    <property type="entry name" value="DNA Polymerase III, subunit A, domain 2"/>
    <property type="match status" value="1"/>
</dbReference>
<dbReference type="GO" id="GO:0003677">
    <property type="term" value="F:DNA binding"/>
    <property type="evidence" value="ECO:0007669"/>
    <property type="project" value="UniProtKB-KW"/>
</dbReference>
<comment type="subcellular location">
    <subcellularLocation>
        <location evidence="1">Cytoplasm</location>
    </subcellularLocation>
</comment>
<dbReference type="PANTHER" id="PTHR30478">
    <property type="entry name" value="DNA POLYMERASE III SUBUNIT BETA"/>
    <property type="match status" value="1"/>
</dbReference>
<dbReference type="GO" id="GO:0008408">
    <property type="term" value="F:3'-5' exonuclease activity"/>
    <property type="evidence" value="ECO:0007669"/>
    <property type="project" value="InterPro"/>
</dbReference>
<dbReference type="GO" id="GO:0006271">
    <property type="term" value="P:DNA strand elongation involved in DNA replication"/>
    <property type="evidence" value="ECO:0007669"/>
    <property type="project" value="TreeGrafter"/>
</dbReference>
<dbReference type="InterPro" id="IPR022637">
    <property type="entry name" value="DNA_polIII_beta_cen"/>
</dbReference>
<evidence type="ECO:0000256" key="5">
    <source>
        <dbReference type="ARBA" id="ARBA00022695"/>
    </source>
</evidence>
<evidence type="ECO:0008006" key="13">
    <source>
        <dbReference type="Google" id="ProtNLM"/>
    </source>
</evidence>
<feature type="domain" description="DNA polymerase III beta sliding clamp C-terminal" evidence="11">
    <location>
        <begin position="251"/>
        <end position="369"/>
    </location>
</feature>
<comment type="similarity">
    <text evidence="2">Belongs to the beta sliding clamp family.</text>
</comment>
<organism evidence="12">
    <name type="scientific">marine metagenome</name>
    <dbReference type="NCBI Taxonomy" id="408172"/>
    <lineage>
        <taxon>unclassified sequences</taxon>
        <taxon>metagenomes</taxon>
        <taxon>ecological metagenomes</taxon>
    </lineage>
</organism>
<dbReference type="PIRSF" id="PIRSF000804">
    <property type="entry name" value="DNA_pol_III_b"/>
    <property type="match status" value="1"/>
</dbReference>
<feature type="domain" description="DNA polymerase III beta sliding clamp N-terminal" evidence="9">
    <location>
        <begin position="1"/>
        <end position="120"/>
    </location>
</feature>
<keyword evidence="6" id="KW-0235">DNA replication</keyword>
<evidence type="ECO:0000256" key="2">
    <source>
        <dbReference type="ARBA" id="ARBA00010752"/>
    </source>
</evidence>
<reference evidence="12" key="1">
    <citation type="submission" date="2018-05" db="EMBL/GenBank/DDBJ databases">
        <authorList>
            <person name="Lanie J.A."/>
            <person name="Ng W.-L."/>
            <person name="Kazmierczak K.M."/>
            <person name="Andrzejewski T.M."/>
            <person name="Davidsen T.M."/>
            <person name="Wayne K.J."/>
            <person name="Tettelin H."/>
            <person name="Glass J.I."/>
            <person name="Rusch D."/>
            <person name="Podicherti R."/>
            <person name="Tsui H.-C.T."/>
            <person name="Winkler M.E."/>
        </authorList>
    </citation>
    <scope>NUCLEOTIDE SEQUENCE</scope>
</reference>
<evidence type="ECO:0000256" key="6">
    <source>
        <dbReference type="ARBA" id="ARBA00022705"/>
    </source>
</evidence>
<accession>A0A381R0X2</accession>
<dbReference type="GO" id="GO:0009360">
    <property type="term" value="C:DNA polymerase III complex"/>
    <property type="evidence" value="ECO:0007669"/>
    <property type="project" value="InterPro"/>
</dbReference>
<dbReference type="GO" id="GO:0003887">
    <property type="term" value="F:DNA-directed DNA polymerase activity"/>
    <property type="evidence" value="ECO:0007669"/>
    <property type="project" value="UniProtKB-KW"/>
</dbReference>
<evidence type="ECO:0000256" key="7">
    <source>
        <dbReference type="ARBA" id="ARBA00022932"/>
    </source>
</evidence>
<dbReference type="GO" id="GO:0005737">
    <property type="term" value="C:cytoplasm"/>
    <property type="evidence" value="ECO:0007669"/>
    <property type="project" value="UniProtKB-SubCell"/>
</dbReference>
<dbReference type="Gene3D" id="3.70.10.10">
    <property type="match status" value="1"/>
</dbReference>
<keyword evidence="5" id="KW-0548">Nucleotidyltransferase</keyword>
<dbReference type="Pfam" id="PF02768">
    <property type="entry name" value="DNA_pol3_beta_3"/>
    <property type="match status" value="1"/>
</dbReference>
<keyword evidence="3" id="KW-0963">Cytoplasm</keyword>
<name>A0A381R0X2_9ZZZZ</name>
<dbReference type="PANTHER" id="PTHR30478:SF0">
    <property type="entry name" value="BETA SLIDING CLAMP"/>
    <property type="match status" value="1"/>
</dbReference>